<proteinExistence type="predicted"/>
<feature type="transmembrane region" description="Helical" evidence="7">
    <location>
        <begin position="109"/>
        <end position="127"/>
    </location>
</feature>
<comment type="subcellular location">
    <subcellularLocation>
        <location evidence="1">Membrane</location>
        <topology evidence="1">Multi-pass membrane protein</topology>
    </subcellularLocation>
</comment>
<evidence type="ECO:0000256" key="6">
    <source>
        <dbReference type="SAM" id="MobiDB-lite"/>
    </source>
</evidence>
<dbReference type="SUPFAM" id="SSF103473">
    <property type="entry name" value="MFS general substrate transporter"/>
    <property type="match status" value="1"/>
</dbReference>
<feature type="transmembrane region" description="Helical" evidence="7">
    <location>
        <begin position="78"/>
        <end position="97"/>
    </location>
</feature>
<protein>
    <submittedName>
        <fullName evidence="9">Major facilitator superfamily domain-containing protein</fullName>
    </submittedName>
</protein>
<dbReference type="AlphaFoldDB" id="A0A8I3AD83"/>
<dbReference type="Gene3D" id="1.20.1250.20">
    <property type="entry name" value="MFS general substrate transporter like domains"/>
    <property type="match status" value="1"/>
</dbReference>
<evidence type="ECO:0000256" key="2">
    <source>
        <dbReference type="ARBA" id="ARBA00022448"/>
    </source>
</evidence>
<dbReference type="EMBL" id="JAGFBS010000007">
    <property type="protein sequence ID" value="KAG6378216.1"/>
    <property type="molecule type" value="Genomic_DNA"/>
</dbReference>
<evidence type="ECO:0000256" key="5">
    <source>
        <dbReference type="ARBA" id="ARBA00023136"/>
    </source>
</evidence>
<feature type="transmembrane region" description="Helical" evidence="7">
    <location>
        <begin position="324"/>
        <end position="348"/>
    </location>
</feature>
<gene>
    <name evidence="9" type="ORF">JVT61DRAFT_13914</name>
</gene>
<keyword evidence="2" id="KW-0813">Transport</keyword>
<organism evidence="9 10">
    <name type="scientific">Boletus reticuloceps</name>
    <dbReference type="NCBI Taxonomy" id="495285"/>
    <lineage>
        <taxon>Eukaryota</taxon>
        <taxon>Fungi</taxon>
        <taxon>Dikarya</taxon>
        <taxon>Basidiomycota</taxon>
        <taxon>Agaricomycotina</taxon>
        <taxon>Agaricomycetes</taxon>
        <taxon>Agaricomycetidae</taxon>
        <taxon>Boletales</taxon>
        <taxon>Boletineae</taxon>
        <taxon>Boletaceae</taxon>
        <taxon>Boletoideae</taxon>
        <taxon>Boletus</taxon>
    </lineage>
</organism>
<dbReference type="Pfam" id="PF07690">
    <property type="entry name" value="MFS_1"/>
    <property type="match status" value="1"/>
</dbReference>
<accession>A0A8I3AD83</accession>
<evidence type="ECO:0000313" key="9">
    <source>
        <dbReference type="EMBL" id="KAG6378216.1"/>
    </source>
</evidence>
<evidence type="ECO:0000256" key="3">
    <source>
        <dbReference type="ARBA" id="ARBA00022692"/>
    </source>
</evidence>
<keyword evidence="5 7" id="KW-0472">Membrane</keyword>
<sequence length="487" mass="52690">MTVSAAHTNSDDQLPLLSPASDRIDRTKPNPLPKLQICALLLSVLIEPIASQCIYPFINQLVREIDITGGDETKVGYYAGMIESLFFATQAMTVLQWSRASDHIGRKPVLLLGVFGLSISMFCFGLSRTFTGLVLSRCITGALNGNIGVMKSMLGELTDSTNMAQGLSLLPIAWSVGMTVGPVIGGTLARPQDNFPRLFSSPFWAQFPYFLPCGVTAGFSLLTFGATLLFLKETLPPRATPEKHHSSVDREASGHEISYGTVNQQTPPSDAPIPLSELLSAPRVLRIANYGVLAALEIAVYSLQPLFYSTPIEYGGLGFTPMQIGLWMACFGICNGLFQAVCFAPLVYRLGPKTLLRIGHLCFIPLFSLFPIINWIAQQCGLNWLVWVALICHLGLTIIMDMSFSCILMYITAAAPNRRCLGALNGVAQTTASIVRAVGPASATSLFAYSIQHNFMGGYGVYIILVLGTIATMPLCAMLPDDVAERC</sequence>
<evidence type="ECO:0000256" key="7">
    <source>
        <dbReference type="SAM" id="Phobius"/>
    </source>
</evidence>
<feature type="transmembrane region" description="Helical" evidence="7">
    <location>
        <begin position="209"/>
        <end position="231"/>
    </location>
</feature>
<evidence type="ECO:0000313" key="10">
    <source>
        <dbReference type="Proteomes" id="UP000683000"/>
    </source>
</evidence>
<dbReference type="InterPro" id="IPR011701">
    <property type="entry name" value="MFS"/>
</dbReference>
<dbReference type="PANTHER" id="PTHR23504">
    <property type="entry name" value="MAJOR FACILITATOR SUPERFAMILY DOMAIN-CONTAINING PROTEIN 10"/>
    <property type="match status" value="1"/>
</dbReference>
<dbReference type="OrthoDB" id="419616at2759"/>
<keyword evidence="10" id="KW-1185">Reference proteome</keyword>
<comment type="caution">
    <text evidence="9">The sequence shown here is derived from an EMBL/GenBank/DDBJ whole genome shotgun (WGS) entry which is preliminary data.</text>
</comment>
<evidence type="ECO:0000256" key="1">
    <source>
        <dbReference type="ARBA" id="ARBA00004141"/>
    </source>
</evidence>
<feature type="compositionally biased region" description="Polar residues" evidence="6">
    <location>
        <begin position="1"/>
        <end position="12"/>
    </location>
</feature>
<reference evidence="9" key="1">
    <citation type="submission" date="2021-03" db="EMBL/GenBank/DDBJ databases">
        <title>Evolutionary innovations through gain and loss of genes in the ectomycorrhizal Boletales.</title>
        <authorList>
            <person name="Wu G."/>
            <person name="Miyauchi S."/>
            <person name="Morin E."/>
            <person name="Yang Z.-L."/>
            <person name="Xu J."/>
            <person name="Martin F.M."/>
        </authorList>
    </citation>
    <scope>NUCLEOTIDE SEQUENCE</scope>
    <source>
        <strain evidence="9">BR01</strain>
    </source>
</reference>
<feature type="domain" description="Major facilitator superfamily (MFS) profile" evidence="8">
    <location>
        <begin position="36"/>
        <end position="484"/>
    </location>
</feature>
<feature type="transmembrane region" description="Helical" evidence="7">
    <location>
        <begin position="166"/>
        <end position="189"/>
    </location>
</feature>
<dbReference type="CDD" id="cd17330">
    <property type="entry name" value="MFS_SLC46_TetA_like"/>
    <property type="match status" value="1"/>
</dbReference>
<keyword evidence="4 7" id="KW-1133">Transmembrane helix</keyword>
<name>A0A8I3AD83_9AGAM</name>
<evidence type="ECO:0000259" key="8">
    <source>
        <dbReference type="PROSITE" id="PS50850"/>
    </source>
</evidence>
<dbReference type="InterPro" id="IPR020846">
    <property type="entry name" value="MFS_dom"/>
</dbReference>
<keyword evidence="3 7" id="KW-0812">Transmembrane</keyword>
<feature type="transmembrane region" description="Helical" evidence="7">
    <location>
        <begin position="355"/>
        <end position="378"/>
    </location>
</feature>
<feature type="transmembrane region" description="Helical" evidence="7">
    <location>
        <begin position="287"/>
        <end position="304"/>
    </location>
</feature>
<dbReference type="PROSITE" id="PS50850">
    <property type="entry name" value="MFS"/>
    <property type="match status" value="1"/>
</dbReference>
<dbReference type="GO" id="GO:0022857">
    <property type="term" value="F:transmembrane transporter activity"/>
    <property type="evidence" value="ECO:0007669"/>
    <property type="project" value="InterPro"/>
</dbReference>
<feature type="transmembrane region" description="Helical" evidence="7">
    <location>
        <begin position="459"/>
        <end position="480"/>
    </location>
</feature>
<dbReference type="GO" id="GO:0016020">
    <property type="term" value="C:membrane"/>
    <property type="evidence" value="ECO:0007669"/>
    <property type="project" value="UniProtKB-SubCell"/>
</dbReference>
<dbReference type="InterPro" id="IPR036259">
    <property type="entry name" value="MFS_trans_sf"/>
</dbReference>
<dbReference type="PANTHER" id="PTHR23504:SF15">
    <property type="entry name" value="MAJOR FACILITATOR SUPERFAMILY (MFS) PROFILE DOMAIN-CONTAINING PROTEIN"/>
    <property type="match status" value="1"/>
</dbReference>
<feature type="transmembrane region" description="Helical" evidence="7">
    <location>
        <begin position="384"/>
        <end position="411"/>
    </location>
</feature>
<evidence type="ECO:0000256" key="4">
    <source>
        <dbReference type="ARBA" id="ARBA00022989"/>
    </source>
</evidence>
<dbReference type="Proteomes" id="UP000683000">
    <property type="component" value="Unassembled WGS sequence"/>
</dbReference>
<feature type="region of interest" description="Disordered" evidence="6">
    <location>
        <begin position="1"/>
        <end position="24"/>
    </location>
</feature>